<evidence type="ECO:0000313" key="3">
    <source>
        <dbReference type="Proteomes" id="UP000039865"/>
    </source>
</evidence>
<dbReference type="InParanoid" id="A0A078AB37"/>
<organism evidence="2 3">
    <name type="scientific">Stylonychia lemnae</name>
    <name type="common">Ciliate</name>
    <dbReference type="NCBI Taxonomy" id="5949"/>
    <lineage>
        <taxon>Eukaryota</taxon>
        <taxon>Sar</taxon>
        <taxon>Alveolata</taxon>
        <taxon>Ciliophora</taxon>
        <taxon>Intramacronucleata</taxon>
        <taxon>Spirotrichea</taxon>
        <taxon>Stichotrichia</taxon>
        <taxon>Sporadotrichida</taxon>
        <taxon>Oxytrichidae</taxon>
        <taxon>Stylonychinae</taxon>
        <taxon>Stylonychia</taxon>
    </lineage>
</organism>
<protein>
    <recommendedName>
        <fullName evidence="1">COMM domain-containing protein</fullName>
    </recommendedName>
</protein>
<dbReference type="Pfam" id="PF07258">
    <property type="entry name" value="COMM_domain"/>
    <property type="match status" value="1"/>
</dbReference>
<dbReference type="AlphaFoldDB" id="A0A078AB37"/>
<dbReference type="PANTHER" id="PTHR15857:SF0">
    <property type="entry name" value="COMM DOMAIN-CONTAINING PROTEIN 2"/>
    <property type="match status" value="1"/>
</dbReference>
<reference evidence="2 3" key="1">
    <citation type="submission" date="2014-06" db="EMBL/GenBank/DDBJ databases">
        <authorList>
            <person name="Swart Estienne"/>
        </authorList>
    </citation>
    <scope>NUCLEOTIDE SEQUENCE [LARGE SCALE GENOMIC DNA]</scope>
    <source>
        <strain evidence="2 3">130c</strain>
    </source>
</reference>
<accession>A0A078AB37</accession>
<evidence type="ECO:0000313" key="2">
    <source>
        <dbReference type="EMBL" id="CDW78822.1"/>
    </source>
</evidence>
<dbReference type="OrthoDB" id="10257479at2759"/>
<dbReference type="InterPro" id="IPR017920">
    <property type="entry name" value="COMM"/>
</dbReference>
<feature type="domain" description="COMM" evidence="1">
    <location>
        <begin position="112"/>
        <end position="187"/>
    </location>
</feature>
<gene>
    <name evidence="2" type="primary">Contig4130.g4416</name>
    <name evidence="2" type="ORF">STYLEM_7806</name>
</gene>
<proteinExistence type="predicted"/>
<keyword evidence="3" id="KW-1185">Reference proteome</keyword>
<dbReference type="InterPro" id="IPR037354">
    <property type="entry name" value="Commd2"/>
</dbReference>
<dbReference type="Proteomes" id="UP000039865">
    <property type="component" value="Unassembled WGS sequence"/>
</dbReference>
<evidence type="ECO:0000259" key="1">
    <source>
        <dbReference type="PROSITE" id="PS51269"/>
    </source>
</evidence>
<dbReference type="PANTHER" id="PTHR15857">
    <property type="entry name" value="COMM DOMAIN CONTAINING PROTEIN 2"/>
    <property type="match status" value="1"/>
</dbReference>
<name>A0A078AB37_STYLE</name>
<sequence>MKNSSIITCLEFGEFSTIIRNDLLGFSKNVPIKKISKRFGIDPMDLQQAMDALAYLMLHIAKVKANQEEFEIIYDQSGLKPQFKKSFFDAVFPHINEIRDILLEENSRDIKRFKDLDWKMSLVTSCRARQKVMVPKYTVKLDIAEGTQNDITDNDKTESFLMDVDYTNLKRIQTELEDALKSIDATYSRKVFKFLK</sequence>
<dbReference type="EMBL" id="CCKQ01007451">
    <property type="protein sequence ID" value="CDW78822.1"/>
    <property type="molecule type" value="Genomic_DNA"/>
</dbReference>
<dbReference type="PROSITE" id="PS51269">
    <property type="entry name" value="COMM"/>
    <property type="match status" value="1"/>
</dbReference>